<organism evidence="4 5">
    <name type="scientific">Borborobacter arsenicus</name>
    <dbReference type="NCBI Taxonomy" id="1851146"/>
    <lineage>
        <taxon>Bacteria</taxon>
        <taxon>Pseudomonadati</taxon>
        <taxon>Pseudomonadota</taxon>
        <taxon>Alphaproteobacteria</taxon>
        <taxon>Hyphomicrobiales</taxon>
        <taxon>Phyllobacteriaceae</taxon>
        <taxon>Borborobacter</taxon>
    </lineage>
</organism>
<dbReference type="InterPro" id="IPR036641">
    <property type="entry name" value="HPT_dom_sf"/>
</dbReference>
<dbReference type="PROSITE" id="PS50894">
    <property type="entry name" value="HPT"/>
    <property type="match status" value="1"/>
</dbReference>
<feature type="modified residue" description="Phosphohistidine" evidence="2">
    <location>
        <position position="58"/>
    </location>
</feature>
<evidence type="ECO:0000256" key="1">
    <source>
        <dbReference type="ARBA" id="ARBA00023012"/>
    </source>
</evidence>
<protein>
    <submittedName>
        <fullName evidence="4">Hpt domain-containing protein</fullName>
    </submittedName>
</protein>
<dbReference type="OrthoDB" id="8116512at2"/>
<dbReference type="EMBL" id="RKST01000017">
    <property type="protein sequence ID" value="RUM96707.1"/>
    <property type="molecule type" value="Genomic_DNA"/>
</dbReference>
<dbReference type="Pfam" id="PF01627">
    <property type="entry name" value="Hpt"/>
    <property type="match status" value="1"/>
</dbReference>
<dbReference type="GO" id="GO:0000160">
    <property type="term" value="P:phosphorelay signal transduction system"/>
    <property type="evidence" value="ECO:0007669"/>
    <property type="project" value="UniProtKB-KW"/>
</dbReference>
<keyword evidence="1" id="KW-0902">Two-component regulatory system</keyword>
<evidence type="ECO:0000313" key="5">
    <source>
        <dbReference type="Proteomes" id="UP000281647"/>
    </source>
</evidence>
<evidence type="ECO:0000259" key="3">
    <source>
        <dbReference type="PROSITE" id="PS50894"/>
    </source>
</evidence>
<comment type="caution">
    <text evidence="4">The sequence shown here is derived from an EMBL/GenBank/DDBJ whole genome shotgun (WGS) entry which is preliminary data.</text>
</comment>
<evidence type="ECO:0000256" key="2">
    <source>
        <dbReference type="PROSITE-ProRule" id="PRU00110"/>
    </source>
</evidence>
<proteinExistence type="predicted"/>
<evidence type="ECO:0000313" key="4">
    <source>
        <dbReference type="EMBL" id="RUM96707.1"/>
    </source>
</evidence>
<dbReference type="AlphaFoldDB" id="A0A432V3D3"/>
<keyword evidence="5" id="KW-1185">Reference proteome</keyword>
<name>A0A432V3D3_9HYPH</name>
<dbReference type="Proteomes" id="UP000281647">
    <property type="component" value="Unassembled WGS sequence"/>
</dbReference>
<dbReference type="GO" id="GO:0004672">
    <property type="term" value="F:protein kinase activity"/>
    <property type="evidence" value="ECO:0007669"/>
    <property type="project" value="UniProtKB-ARBA"/>
</dbReference>
<gene>
    <name evidence="4" type="ORF">EET67_17095</name>
</gene>
<dbReference type="InterPro" id="IPR008207">
    <property type="entry name" value="Sig_transdc_His_kin_Hpt_dom"/>
</dbReference>
<accession>A0A432V3D3</accession>
<dbReference type="SUPFAM" id="SSF47226">
    <property type="entry name" value="Histidine-containing phosphotransfer domain, HPT domain"/>
    <property type="match status" value="1"/>
</dbReference>
<reference evidence="4 5" key="1">
    <citation type="submission" date="2018-11" db="EMBL/GenBank/DDBJ databases">
        <title>Pseudaminobacter arsenicus sp. nov., an arsenic-resistant bacterium isolated from arsenic-rich aquifers.</title>
        <authorList>
            <person name="Mu Y."/>
        </authorList>
    </citation>
    <scope>NUCLEOTIDE SEQUENCE [LARGE SCALE GENOMIC DNA]</scope>
    <source>
        <strain evidence="4 5">CB3</strain>
    </source>
</reference>
<feature type="domain" description="HPt" evidence="3">
    <location>
        <begin position="14"/>
        <end position="110"/>
    </location>
</feature>
<keyword evidence="2" id="KW-0597">Phosphoprotein</keyword>
<sequence length="110" mass="12041">MAASWQHDRKFKISSDPFSPLRLRFLTRCRDHLATLKAVKHSGGALAATDDALVRTVHSLSGAGGTFGFHELSERAYRLETLLLAETKADPVELGAALDALIQQIEIVLE</sequence>
<dbReference type="Gene3D" id="1.20.120.160">
    <property type="entry name" value="HPT domain"/>
    <property type="match status" value="1"/>
</dbReference>